<name>A0A6A4KGW3_9ERIC</name>
<accession>A0A6A4KGW3</accession>
<feature type="non-terminal residue" evidence="2">
    <location>
        <position position="1"/>
    </location>
</feature>
<dbReference type="InterPro" id="IPR000270">
    <property type="entry name" value="PB1_dom"/>
</dbReference>
<protein>
    <recommendedName>
        <fullName evidence="1">PB1 domain-containing protein</fullName>
    </recommendedName>
</protein>
<dbReference type="EMBL" id="QEFC01003524">
    <property type="protein sequence ID" value="KAE9447486.1"/>
    <property type="molecule type" value="Genomic_DNA"/>
</dbReference>
<dbReference type="AlphaFoldDB" id="A0A6A4KGW3"/>
<proteinExistence type="predicted"/>
<evidence type="ECO:0000313" key="2">
    <source>
        <dbReference type="EMBL" id="KAE9447486.1"/>
    </source>
</evidence>
<dbReference type="Gene3D" id="3.10.20.90">
    <property type="entry name" value="Phosphatidylinositol 3-kinase Catalytic Subunit, Chain A, domain 1"/>
    <property type="match status" value="1"/>
</dbReference>
<comment type="caution">
    <text evidence="2">The sequence shown here is derived from an EMBL/GenBank/DDBJ whole genome shotgun (WGS) entry which is preliminary data.</text>
</comment>
<dbReference type="SUPFAM" id="SSF54277">
    <property type="entry name" value="CAD &amp; PB1 domains"/>
    <property type="match status" value="1"/>
</dbReference>
<dbReference type="SMART" id="SM00666">
    <property type="entry name" value="PB1"/>
    <property type="match status" value="1"/>
</dbReference>
<dbReference type="Pfam" id="PF00564">
    <property type="entry name" value="PB1"/>
    <property type="match status" value="1"/>
</dbReference>
<dbReference type="InterPro" id="IPR045012">
    <property type="entry name" value="NLP"/>
</dbReference>
<dbReference type="OrthoDB" id="1732949at2759"/>
<sequence>MEPIGVCIFEILGGHGLLLRLQIHHHHTQAAATTTLQTSLAMDPETGIEGVPVGQNQEANEFRRDFTEGSIPLNSENGLITGIVKIPPFHDSYPGNYPIDYKERENTGCSFGWASQVNDQSTLSTPYPNHDALGFPPPQITLMPSENRGASIDLRNSAEPDRHISGFSNLTFATCSDQAAPSQHVGGQAMQSTDHNAFVFPQTQMVSPQEPFPDFTEGSIPLNTENGLIIGSSFGRACQVNDQSTLSTPYPIHDALAFPPPQMTSLPSENWGGSIDLMMSIAPQAEPFSDGQISGFRNFATCFYQAAPSQHVGGQAMQSTDHNAFLFPQTQMVSPQEPSPAGHVFEFSNWNKHTNSVKIKAIYREHTKFKFLFPLTSGIDDLKKEVSKRLNVEVDRFEVKYRDEHGDLISLPFDADWMLCLLSSQGNDEIRVFVCDKDSELL</sequence>
<dbReference type="PANTHER" id="PTHR32002">
    <property type="entry name" value="PROTEIN NLP8"/>
    <property type="match status" value="1"/>
</dbReference>
<reference evidence="2" key="1">
    <citation type="journal article" date="2019" name="Genome Biol. Evol.">
        <title>The Rhododendron genome and chromosomal organization provide insight into shared whole-genome duplications across the heath family (Ericaceae).</title>
        <authorList>
            <person name="Soza V.L."/>
            <person name="Lindsley D."/>
            <person name="Waalkes A."/>
            <person name="Ramage E."/>
            <person name="Patwardhan R.P."/>
            <person name="Burton J.N."/>
            <person name="Adey A."/>
            <person name="Kumar A."/>
            <person name="Qiu R."/>
            <person name="Shendure J."/>
            <person name="Hall B."/>
        </authorList>
    </citation>
    <scope>NUCLEOTIDE SEQUENCE</scope>
    <source>
        <strain evidence="2">RSF 1966-606</strain>
    </source>
</reference>
<dbReference type="InterPro" id="IPR053793">
    <property type="entry name" value="PB1-like"/>
</dbReference>
<evidence type="ECO:0000259" key="1">
    <source>
        <dbReference type="PROSITE" id="PS51745"/>
    </source>
</evidence>
<dbReference type="PROSITE" id="PS51745">
    <property type="entry name" value="PB1"/>
    <property type="match status" value="1"/>
</dbReference>
<dbReference type="GO" id="GO:0003700">
    <property type="term" value="F:DNA-binding transcription factor activity"/>
    <property type="evidence" value="ECO:0007669"/>
    <property type="project" value="InterPro"/>
</dbReference>
<gene>
    <name evidence="2" type="ORF">C3L33_20615</name>
</gene>
<dbReference type="PANTHER" id="PTHR32002:SF35">
    <property type="entry name" value="PROTEIN NLP6"/>
    <property type="match status" value="1"/>
</dbReference>
<organism evidence="2">
    <name type="scientific">Rhododendron williamsianum</name>
    <dbReference type="NCBI Taxonomy" id="262921"/>
    <lineage>
        <taxon>Eukaryota</taxon>
        <taxon>Viridiplantae</taxon>
        <taxon>Streptophyta</taxon>
        <taxon>Embryophyta</taxon>
        <taxon>Tracheophyta</taxon>
        <taxon>Spermatophyta</taxon>
        <taxon>Magnoliopsida</taxon>
        <taxon>eudicotyledons</taxon>
        <taxon>Gunneridae</taxon>
        <taxon>Pentapetalae</taxon>
        <taxon>asterids</taxon>
        <taxon>Ericales</taxon>
        <taxon>Ericaceae</taxon>
        <taxon>Ericoideae</taxon>
        <taxon>Rhodoreae</taxon>
        <taxon>Rhododendron</taxon>
    </lineage>
</organism>
<feature type="domain" description="PB1" evidence="1">
    <location>
        <begin position="356"/>
        <end position="437"/>
    </location>
</feature>